<proteinExistence type="predicted"/>
<keyword evidence="1" id="KW-0812">Transmembrane</keyword>
<organism evidence="2 3">
    <name type="scientific">Sporosarcina contaminans</name>
    <dbReference type="NCBI Taxonomy" id="633403"/>
    <lineage>
        <taxon>Bacteria</taxon>
        <taxon>Bacillati</taxon>
        <taxon>Bacillota</taxon>
        <taxon>Bacilli</taxon>
        <taxon>Bacillales</taxon>
        <taxon>Caryophanaceae</taxon>
        <taxon>Sporosarcina</taxon>
    </lineage>
</organism>
<evidence type="ECO:0000313" key="3">
    <source>
        <dbReference type="Proteomes" id="UP001597231"/>
    </source>
</evidence>
<evidence type="ECO:0000256" key="1">
    <source>
        <dbReference type="SAM" id="Phobius"/>
    </source>
</evidence>
<accession>A0ABW3TYU5</accession>
<dbReference type="Proteomes" id="UP001597231">
    <property type="component" value="Unassembled WGS sequence"/>
</dbReference>
<sequence>MATKSRNDWTVVWSILAIVLAILTIIYCMPSIVEMISNGWERSTRAIAYFTRIIRGGTA</sequence>
<evidence type="ECO:0000313" key="2">
    <source>
        <dbReference type="EMBL" id="MFD1204604.1"/>
    </source>
</evidence>
<keyword evidence="1" id="KW-1133">Transmembrane helix</keyword>
<comment type="caution">
    <text evidence="2">The sequence shown here is derived from an EMBL/GenBank/DDBJ whole genome shotgun (WGS) entry which is preliminary data.</text>
</comment>
<keyword evidence="3" id="KW-1185">Reference proteome</keyword>
<reference evidence="3" key="1">
    <citation type="journal article" date="2019" name="Int. J. Syst. Evol. Microbiol.">
        <title>The Global Catalogue of Microorganisms (GCM) 10K type strain sequencing project: providing services to taxonomists for standard genome sequencing and annotation.</title>
        <authorList>
            <consortium name="The Broad Institute Genomics Platform"/>
            <consortium name="The Broad Institute Genome Sequencing Center for Infectious Disease"/>
            <person name="Wu L."/>
            <person name="Ma J."/>
        </authorList>
    </citation>
    <scope>NUCLEOTIDE SEQUENCE [LARGE SCALE GENOMIC DNA]</scope>
    <source>
        <strain evidence="3">CCUG 53915</strain>
    </source>
</reference>
<dbReference type="EMBL" id="JBHTLT010000027">
    <property type="protein sequence ID" value="MFD1204604.1"/>
    <property type="molecule type" value="Genomic_DNA"/>
</dbReference>
<protein>
    <submittedName>
        <fullName evidence="2">Uncharacterized protein</fullName>
    </submittedName>
</protein>
<feature type="transmembrane region" description="Helical" evidence="1">
    <location>
        <begin position="12"/>
        <end position="33"/>
    </location>
</feature>
<keyword evidence="1" id="KW-0472">Membrane</keyword>
<dbReference type="RefSeq" id="WP_336825036.1">
    <property type="nucleotide sequence ID" value="NZ_JBHTLT010000027.1"/>
</dbReference>
<name>A0ABW3TYU5_9BACL</name>
<gene>
    <name evidence="2" type="ORF">ACFQ38_05695</name>
</gene>